<evidence type="ECO:0000259" key="5">
    <source>
        <dbReference type="SMART" id="SM00656"/>
    </source>
</evidence>
<dbReference type="PANTHER" id="PTHR42970:SF1">
    <property type="entry name" value="PECTATE LYASE C-RELATED"/>
    <property type="match status" value="1"/>
</dbReference>
<keyword evidence="3" id="KW-0456">Lyase</keyword>
<dbReference type="EMBL" id="SEWF01000009">
    <property type="protein sequence ID" value="RYU96122.1"/>
    <property type="molecule type" value="Genomic_DNA"/>
</dbReference>
<feature type="domain" description="Pectate lyase" evidence="5">
    <location>
        <begin position="58"/>
        <end position="254"/>
    </location>
</feature>
<organism evidence="6 7">
    <name type="scientific">Emticicia agri</name>
    <dbReference type="NCBI Taxonomy" id="2492393"/>
    <lineage>
        <taxon>Bacteria</taxon>
        <taxon>Pseudomonadati</taxon>
        <taxon>Bacteroidota</taxon>
        <taxon>Cytophagia</taxon>
        <taxon>Cytophagales</taxon>
        <taxon>Leadbetterellaceae</taxon>
        <taxon>Emticicia</taxon>
    </lineage>
</organism>
<protein>
    <submittedName>
        <fullName evidence="6">T9SS type A sorting domain-containing protein</fullName>
    </submittedName>
</protein>
<name>A0A4Q5M1N0_9BACT</name>
<keyword evidence="1" id="KW-0479">Metal-binding</keyword>
<dbReference type="SUPFAM" id="SSF51126">
    <property type="entry name" value="Pectin lyase-like"/>
    <property type="match status" value="1"/>
</dbReference>
<dbReference type="GO" id="GO:0046872">
    <property type="term" value="F:metal ion binding"/>
    <property type="evidence" value="ECO:0007669"/>
    <property type="project" value="UniProtKB-KW"/>
</dbReference>
<feature type="signal peptide" evidence="4">
    <location>
        <begin position="1"/>
        <end position="19"/>
    </location>
</feature>
<dbReference type="InterPro" id="IPR002022">
    <property type="entry name" value="Pec_lyase"/>
</dbReference>
<keyword evidence="7" id="KW-1185">Reference proteome</keyword>
<dbReference type="Proteomes" id="UP000293162">
    <property type="component" value="Unassembled WGS sequence"/>
</dbReference>
<dbReference type="InterPro" id="IPR052063">
    <property type="entry name" value="Polysaccharide_Lyase_1"/>
</dbReference>
<dbReference type="SMART" id="SM00656">
    <property type="entry name" value="Amb_all"/>
    <property type="match status" value="1"/>
</dbReference>
<gene>
    <name evidence="6" type="ORF">EWM59_07890</name>
</gene>
<keyword evidence="2" id="KW-0325">Glycoprotein</keyword>
<evidence type="ECO:0000256" key="2">
    <source>
        <dbReference type="ARBA" id="ARBA00023180"/>
    </source>
</evidence>
<dbReference type="Pfam" id="PF18962">
    <property type="entry name" value="Por_Secre_tail"/>
    <property type="match status" value="1"/>
</dbReference>
<dbReference type="AlphaFoldDB" id="A0A4Q5M1N0"/>
<dbReference type="Gene3D" id="2.160.20.10">
    <property type="entry name" value="Single-stranded right-handed beta-helix, Pectin lyase-like"/>
    <property type="match status" value="1"/>
</dbReference>
<sequence>MKSGILTLLVFLITYSLSAQTIPAFPGAEGFGASATGGRGGQVIYVTNLNCSGPGSLAAALQVVGKKYILFKVSGVIPCAAEVFRGDVYIAGQTSPSGVVVRGIILDEIYETNTNSKNVIIRHLRSRPKLGTNLPNQGYILDDALRLDGASNVIVDHCSFANAVDESVQISNSHNITIQNCQLAETLGEHYPLGGMLMNYSEAGHEQDNISIHHNVWNRIGGRMPEFSCESPHCRNRTLNFEVSDNLFWDQQIQTWYNPCTAGGDGCRDFHLNLNFVNNRTVARNSYTGPLASAEILGNASNRLFANGNTMNQYPTLADYQLFYCCNDFNTNAPNTNLGSATRLTTRHNFPTISYTASNELVTYAVENVGAFPRDPMDRRLMTPLKNNVIDSNPINGTDYYNDAFQVDAAQSAPIDTDNDGMPNDWETANGLNPAVQDHNGTQLSKKFTGIEGYTNLECYLNELSDKIVGKKNIVVEPGGGTSITGLELNADERIVVTISPNPTEAGITIKLNGEVSHTWRFEMIDSMGRVLVQENNLNESTLSFFVPRLIPSGTYFVKIYLQEGVLEKKIIVIK</sequence>
<evidence type="ECO:0000256" key="1">
    <source>
        <dbReference type="ARBA" id="ARBA00022723"/>
    </source>
</evidence>
<proteinExistence type="predicted"/>
<accession>A0A4Q5M1N0</accession>
<dbReference type="GO" id="GO:0016829">
    <property type="term" value="F:lyase activity"/>
    <property type="evidence" value="ECO:0007669"/>
    <property type="project" value="UniProtKB-KW"/>
</dbReference>
<feature type="chain" id="PRO_5020915294" evidence="4">
    <location>
        <begin position="20"/>
        <end position="575"/>
    </location>
</feature>
<evidence type="ECO:0000256" key="3">
    <source>
        <dbReference type="ARBA" id="ARBA00023239"/>
    </source>
</evidence>
<evidence type="ECO:0000256" key="4">
    <source>
        <dbReference type="SAM" id="SignalP"/>
    </source>
</evidence>
<keyword evidence="4" id="KW-0732">Signal</keyword>
<evidence type="ECO:0000313" key="7">
    <source>
        <dbReference type="Proteomes" id="UP000293162"/>
    </source>
</evidence>
<dbReference type="PANTHER" id="PTHR42970">
    <property type="entry name" value="PECTATE LYASE C-RELATED"/>
    <property type="match status" value="1"/>
</dbReference>
<dbReference type="InterPro" id="IPR011050">
    <property type="entry name" value="Pectin_lyase_fold/virulence"/>
</dbReference>
<dbReference type="InterPro" id="IPR026444">
    <property type="entry name" value="Secre_tail"/>
</dbReference>
<dbReference type="OrthoDB" id="9803616at2"/>
<dbReference type="RefSeq" id="WP_130020413.1">
    <property type="nucleotide sequence ID" value="NZ_SEWF01000009.1"/>
</dbReference>
<dbReference type="InterPro" id="IPR012334">
    <property type="entry name" value="Pectin_lyas_fold"/>
</dbReference>
<comment type="caution">
    <text evidence="6">The sequence shown here is derived from an EMBL/GenBank/DDBJ whole genome shotgun (WGS) entry which is preliminary data.</text>
</comment>
<evidence type="ECO:0000313" key="6">
    <source>
        <dbReference type="EMBL" id="RYU96122.1"/>
    </source>
</evidence>
<dbReference type="NCBIfam" id="TIGR04183">
    <property type="entry name" value="Por_Secre_tail"/>
    <property type="match status" value="1"/>
</dbReference>
<reference evidence="6 7" key="1">
    <citation type="submission" date="2019-02" db="EMBL/GenBank/DDBJ databases">
        <title>Bacterial novel species Emticicia sp. 17J42-9 isolated from soil.</title>
        <authorList>
            <person name="Jung H.-Y."/>
        </authorList>
    </citation>
    <scope>NUCLEOTIDE SEQUENCE [LARGE SCALE GENOMIC DNA]</scope>
    <source>
        <strain evidence="6 7">17J42-9</strain>
    </source>
</reference>